<keyword evidence="1" id="KW-0802">TPR repeat</keyword>
<reference evidence="2 3" key="1">
    <citation type="journal article" date="2016" name="Front. Microbiol.">
        <title>Fuerstia marisgermanicae gen. nov., sp. nov., an Unusual Member of the Phylum Planctomycetes from the German Wadden Sea.</title>
        <authorList>
            <person name="Kohn T."/>
            <person name="Heuer A."/>
            <person name="Jogler M."/>
            <person name="Vollmers J."/>
            <person name="Boedeker C."/>
            <person name="Bunk B."/>
            <person name="Rast P."/>
            <person name="Borchert D."/>
            <person name="Glockner I."/>
            <person name="Freese H.M."/>
            <person name="Klenk H.P."/>
            <person name="Overmann J."/>
            <person name="Kaster A.K."/>
            <person name="Rohde M."/>
            <person name="Wiegand S."/>
            <person name="Jogler C."/>
        </authorList>
    </citation>
    <scope>NUCLEOTIDE SEQUENCE [LARGE SCALE GENOMIC DNA]</scope>
    <source>
        <strain evidence="2 3">NH11</strain>
    </source>
</reference>
<evidence type="ECO:0000256" key="1">
    <source>
        <dbReference type="PROSITE-ProRule" id="PRU00339"/>
    </source>
</evidence>
<gene>
    <name evidence="2" type="ORF">Fuma_00453</name>
</gene>
<dbReference type="Pfam" id="PF14559">
    <property type="entry name" value="TPR_19"/>
    <property type="match status" value="3"/>
</dbReference>
<name>A0A1P8W9Y7_9PLAN</name>
<dbReference type="InterPro" id="IPR019734">
    <property type="entry name" value="TPR_rpt"/>
</dbReference>
<dbReference type="AlphaFoldDB" id="A0A1P8W9Y7"/>
<dbReference type="PROSITE" id="PS50005">
    <property type="entry name" value="TPR"/>
    <property type="match status" value="2"/>
</dbReference>
<organism evidence="2 3">
    <name type="scientific">Fuerstiella marisgermanici</name>
    <dbReference type="NCBI Taxonomy" id="1891926"/>
    <lineage>
        <taxon>Bacteria</taxon>
        <taxon>Pseudomonadati</taxon>
        <taxon>Planctomycetota</taxon>
        <taxon>Planctomycetia</taxon>
        <taxon>Planctomycetales</taxon>
        <taxon>Planctomycetaceae</taxon>
        <taxon>Fuerstiella</taxon>
    </lineage>
</organism>
<dbReference type="GO" id="GO:0051301">
    <property type="term" value="P:cell division"/>
    <property type="evidence" value="ECO:0007669"/>
    <property type="project" value="TreeGrafter"/>
</dbReference>
<proteinExistence type="predicted"/>
<dbReference type="PANTHER" id="PTHR12558">
    <property type="entry name" value="CELL DIVISION CYCLE 16,23,27"/>
    <property type="match status" value="1"/>
</dbReference>
<dbReference type="InterPro" id="IPR011990">
    <property type="entry name" value="TPR-like_helical_dom_sf"/>
</dbReference>
<dbReference type="PANTHER" id="PTHR12558:SF13">
    <property type="entry name" value="CELL DIVISION CYCLE PROTEIN 27 HOMOLOG"/>
    <property type="match status" value="1"/>
</dbReference>
<dbReference type="SMART" id="SM00028">
    <property type="entry name" value="TPR"/>
    <property type="match status" value="3"/>
</dbReference>
<accession>A0A1P8W9Y7</accession>
<dbReference type="SUPFAM" id="SSF48452">
    <property type="entry name" value="TPR-like"/>
    <property type="match status" value="1"/>
</dbReference>
<dbReference type="KEGG" id="fmr:Fuma_00453"/>
<evidence type="ECO:0000313" key="2">
    <source>
        <dbReference type="EMBL" id="APZ90869.1"/>
    </source>
</evidence>
<dbReference type="Proteomes" id="UP000187735">
    <property type="component" value="Chromosome"/>
</dbReference>
<dbReference type="Gene3D" id="1.25.40.10">
    <property type="entry name" value="Tetratricopeptide repeat domain"/>
    <property type="match status" value="2"/>
</dbReference>
<feature type="repeat" description="TPR" evidence="1">
    <location>
        <begin position="76"/>
        <end position="109"/>
    </location>
</feature>
<dbReference type="STRING" id="1891926.Fuma_00453"/>
<feature type="repeat" description="TPR" evidence="1">
    <location>
        <begin position="364"/>
        <end position="397"/>
    </location>
</feature>
<dbReference type="EMBL" id="CP017641">
    <property type="protein sequence ID" value="APZ90869.1"/>
    <property type="molecule type" value="Genomic_DNA"/>
</dbReference>
<sequence length="452" mass="49879">MKADRPGSTNATATGTHRGRRWAWFAVLTVAVCAAGVLCWPDSVDVPQVVLPHMHPAVAEQLARQRSRVLAHAESGEAWGAYGMLLHQHQRLREALVCFRQAAMLQPTSAKWPYYSAVILEQTNPDEALAHYRDAIQREPDCVVCLLRAAELLLTKGATEQAEELLNRVSAQPVPSARGVLLRTRLARVNRNTTQAEALLEHARRQDICSSELLVEAARVQLLAGNHAAAQQLQNQATKFPTIKLIDSDPWLNALVEFDATGAMSSVQADSMRESGQLREAADLFARLARQFPDRSRPGLNLALTLVEAGSLARAVEQLTVLSQRFPDDPLIHFHLGFALLQTGNINAAELAMLEAVRLKDDFGTAWAALADIYGRTDRSDAALDAFEAAINANPEDAHIHISFAQFLIQAEQYGRAREILTVTKYLVADDQQRMSQWSQLDDLLNRGQAPE</sequence>
<protein>
    <submittedName>
        <fullName evidence="2">Cellulose synthase subunit</fullName>
    </submittedName>
</protein>
<evidence type="ECO:0000313" key="3">
    <source>
        <dbReference type="Proteomes" id="UP000187735"/>
    </source>
</evidence>
<keyword evidence="3" id="KW-1185">Reference proteome</keyword>